<dbReference type="GeneID" id="91519632"/>
<evidence type="ECO:0000256" key="2">
    <source>
        <dbReference type="ARBA" id="ARBA00005695"/>
    </source>
</evidence>
<keyword evidence="7" id="KW-1185">Reference proteome</keyword>
<gene>
    <name evidence="6" type="ORF">NCAST_20_05940</name>
</gene>
<accession>U5EFR1</accession>
<evidence type="ECO:0000313" key="7">
    <source>
        <dbReference type="Proteomes" id="UP000017048"/>
    </source>
</evidence>
<dbReference type="PANTHER" id="PTHR30290:SF10">
    <property type="entry name" value="PERIPLASMIC OLIGOPEPTIDE-BINDING PROTEIN-RELATED"/>
    <property type="match status" value="1"/>
</dbReference>
<dbReference type="InterPro" id="IPR000914">
    <property type="entry name" value="SBP_5_dom"/>
</dbReference>
<comment type="subcellular location">
    <subcellularLocation>
        <location evidence="1">Cell envelope</location>
    </subcellularLocation>
</comment>
<dbReference type="Pfam" id="PF00496">
    <property type="entry name" value="SBP_bac_5"/>
    <property type="match status" value="1"/>
</dbReference>
<comment type="similarity">
    <text evidence="2">Belongs to the bacterial solute-binding protein 5 family.</text>
</comment>
<dbReference type="Proteomes" id="UP000017048">
    <property type="component" value="Unassembled WGS sequence"/>
</dbReference>
<evidence type="ECO:0000256" key="4">
    <source>
        <dbReference type="ARBA" id="ARBA00022729"/>
    </source>
</evidence>
<dbReference type="AlphaFoldDB" id="U5EFR1"/>
<dbReference type="GO" id="GO:0043190">
    <property type="term" value="C:ATP-binding cassette (ABC) transporter complex"/>
    <property type="evidence" value="ECO:0007669"/>
    <property type="project" value="InterPro"/>
</dbReference>
<evidence type="ECO:0000313" key="6">
    <source>
        <dbReference type="EMBL" id="GAD84024.1"/>
    </source>
</evidence>
<evidence type="ECO:0000256" key="3">
    <source>
        <dbReference type="ARBA" id="ARBA00022448"/>
    </source>
</evidence>
<dbReference type="SUPFAM" id="SSF53850">
    <property type="entry name" value="Periplasmic binding protein-like II"/>
    <property type="match status" value="1"/>
</dbReference>
<reference evidence="6 7" key="1">
    <citation type="journal article" date="2014" name="BMC Genomics">
        <title>Genome based analysis of type-I polyketide synthase and nonribosomal peptide synthetase gene clusters in seven strains of five representative Nocardia species.</title>
        <authorList>
            <person name="Komaki H."/>
            <person name="Ichikawa N."/>
            <person name="Hosoyama A."/>
            <person name="Takahashi-Nakaguchi A."/>
            <person name="Matsuzawa T."/>
            <person name="Suzuki K."/>
            <person name="Fujita N."/>
            <person name="Gonoi T."/>
        </authorList>
    </citation>
    <scope>NUCLEOTIDE SEQUENCE [LARGE SCALE GENOMIC DNA]</scope>
    <source>
        <strain evidence="6 7">NBRC 15531</strain>
    </source>
</reference>
<dbReference type="Gene3D" id="3.40.190.10">
    <property type="entry name" value="Periplasmic binding protein-like II"/>
    <property type="match status" value="1"/>
</dbReference>
<keyword evidence="4" id="KW-0732">Signal</keyword>
<protein>
    <submittedName>
        <fullName evidence="6">ABC transporter substrate-binding protein</fullName>
    </submittedName>
</protein>
<feature type="domain" description="Solute-binding protein family 5" evidence="5">
    <location>
        <begin position="92"/>
        <end position="416"/>
    </location>
</feature>
<evidence type="ECO:0000256" key="1">
    <source>
        <dbReference type="ARBA" id="ARBA00004196"/>
    </source>
</evidence>
<dbReference type="STRING" id="1824.SAMN05444423_1011331"/>
<dbReference type="PIRSF" id="PIRSF002741">
    <property type="entry name" value="MppA"/>
    <property type="match status" value="1"/>
</dbReference>
<dbReference type="InterPro" id="IPR030678">
    <property type="entry name" value="Peptide/Ni-bd"/>
</dbReference>
<dbReference type="eggNOG" id="COG0747">
    <property type="taxonomic scope" value="Bacteria"/>
</dbReference>
<dbReference type="EMBL" id="BAFO02000020">
    <property type="protein sequence ID" value="GAD84024.1"/>
    <property type="molecule type" value="Genomic_DNA"/>
</dbReference>
<proteinExistence type="inferred from homology"/>
<sequence length="510" mass="54475">MRFEGGNIMGFTRRQLLQSGLGVTALLLVAACTSDEEADGPAKQGGTLRVGALGTAARIERDPHANLSNDSDFLIASLVYDALTVPGGDPNVAPRLASRWEPSPDNRRWTFTIAEGATFHNGAPVTADDVVWSMRRLRQVGGASKMPVAENDIVADGPNRVVFTVPAPNTQLPLLLRLMTFTVPQGTTDFTAAVGTGPFRLESYQNGNARLVRNERWHGTPPLLDAIEVTMFDSVTALGNAALGGQIDLASNVGAIAGRTAAGRGDLQVVRRANDTMLGVAMRAADGPFADARVRTALRLGVDRTALVNQVHSGYGSTAADILGTADPAYDTAVRRDREVERAKTLLREAGFDTGRSYPFVTKAEVPGEVESAKVIATQLAEIGVKLDVQVVESGAFYDQTWLNAPLYTVSWGTNDSVLFLADKLMTTGSNRNETAFRDPEFDAATAKALAASGDDYTKAVRDIQRIEFERGGYLVWGMADGVDIAAAPVRGLPTLGGFARVQLERAWLA</sequence>
<name>U5EFR1_NOCAS</name>
<dbReference type="InterPro" id="IPR039424">
    <property type="entry name" value="SBP_5"/>
</dbReference>
<dbReference type="GO" id="GO:0030313">
    <property type="term" value="C:cell envelope"/>
    <property type="evidence" value="ECO:0007669"/>
    <property type="project" value="UniProtKB-SubCell"/>
</dbReference>
<organism evidence="6 7">
    <name type="scientific">Nocardia asteroides NBRC 15531</name>
    <dbReference type="NCBI Taxonomy" id="1110697"/>
    <lineage>
        <taxon>Bacteria</taxon>
        <taxon>Bacillati</taxon>
        <taxon>Actinomycetota</taxon>
        <taxon>Actinomycetes</taxon>
        <taxon>Mycobacteriales</taxon>
        <taxon>Nocardiaceae</taxon>
        <taxon>Nocardia</taxon>
    </lineage>
</organism>
<dbReference type="PANTHER" id="PTHR30290">
    <property type="entry name" value="PERIPLASMIC BINDING COMPONENT OF ABC TRANSPORTER"/>
    <property type="match status" value="1"/>
</dbReference>
<dbReference type="RefSeq" id="WP_019049147.1">
    <property type="nucleotide sequence ID" value="NZ_BAFO02000020.1"/>
</dbReference>
<dbReference type="Gene3D" id="3.10.105.10">
    <property type="entry name" value="Dipeptide-binding Protein, Domain 3"/>
    <property type="match status" value="1"/>
</dbReference>
<comment type="caution">
    <text evidence="6">The sequence shown here is derived from an EMBL/GenBank/DDBJ whole genome shotgun (WGS) entry which is preliminary data.</text>
</comment>
<evidence type="ECO:0000259" key="5">
    <source>
        <dbReference type="Pfam" id="PF00496"/>
    </source>
</evidence>
<dbReference type="GO" id="GO:1904680">
    <property type="term" value="F:peptide transmembrane transporter activity"/>
    <property type="evidence" value="ECO:0007669"/>
    <property type="project" value="TreeGrafter"/>
</dbReference>
<keyword evidence="3" id="KW-0813">Transport</keyword>
<dbReference type="GO" id="GO:0042597">
    <property type="term" value="C:periplasmic space"/>
    <property type="evidence" value="ECO:0007669"/>
    <property type="project" value="UniProtKB-ARBA"/>
</dbReference>
<dbReference type="GO" id="GO:0015833">
    <property type="term" value="P:peptide transport"/>
    <property type="evidence" value="ECO:0007669"/>
    <property type="project" value="TreeGrafter"/>
</dbReference>
<dbReference type="PROSITE" id="PS51257">
    <property type="entry name" value="PROKAR_LIPOPROTEIN"/>
    <property type="match status" value="1"/>
</dbReference>